<accession>A0ABN0USG9</accession>
<evidence type="ECO:0000313" key="1">
    <source>
        <dbReference type="EMBL" id="GAA0260091.1"/>
    </source>
</evidence>
<name>A0ABN0USG9_9GAMM</name>
<proteinExistence type="predicted"/>
<evidence type="ECO:0000313" key="2">
    <source>
        <dbReference type="Proteomes" id="UP001500657"/>
    </source>
</evidence>
<dbReference type="EMBL" id="BAAAFO010000004">
    <property type="protein sequence ID" value="GAA0260091.1"/>
    <property type="molecule type" value="Genomic_DNA"/>
</dbReference>
<protein>
    <submittedName>
        <fullName evidence="1">Uncharacterized protein</fullName>
    </submittedName>
</protein>
<reference evidence="1 2" key="1">
    <citation type="journal article" date="2019" name="Int. J. Syst. Evol. Microbiol.">
        <title>The Global Catalogue of Microorganisms (GCM) 10K type strain sequencing project: providing services to taxonomists for standard genome sequencing and annotation.</title>
        <authorList>
            <consortium name="The Broad Institute Genomics Platform"/>
            <consortium name="The Broad Institute Genome Sequencing Center for Infectious Disease"/>
            <person name="Wu L."/>
            <person name="Ma J."/>
        </authorList>
    </citation>
    <scope>NUCLEOTIDE SEQUENCE [LARGE SCALE GENOMIC DNA]</scope>
    <source>
        <strain evidence="1 2">JCM 16242</strain>
    </source>
</reference>
<dbReference type="Proteomes" id="UP001500657">
    <property type="component" value="Unassembled WGS sequence"/>
</dbReference>
<sequence length="67" mass="6614">MGGGGDARKCPTRWSARFDDSVTAAADISIGGMAGSGLRGTDAVCASTCVVCSGAQCFWHSGLAGDS</sequence>
<comment type="caution">
    <text evidence="1">The sequence shown here is derived from an EMBL/GenBank/DDBJ whole genome shotgun (WGS) entry which is preliminary data.</text>
</comment>
<keyword evidence="2" id="KW-1185">Reference proteome</keyword>
<organism evidence="1 2">
    <name type="scientific">Rhodanobacter caeni</name>
    <dbReference type="NCBI Taxonomy" id="657654"/>
    <lineage>
        <taxon>Bacteria</taxon>
        <taxon>Pseudomonadati</taxon>
        <taxon>Pseudomonadota</taxon>
        <taxon>Gammaproteobacteria</taxon>
        <taxon>Lysobacterales</taxon>
        <taxon>Rhodanobacteraceae</taxon>
        <taxon>Rhodanobacter</taxon>
    </lineage>
</organism>
<gene>
    <name evidence="1" type="ORF">GCM10009126_26880</name>
</gene>